<keyword evidence="4" id="KW-0472">Membrane</keyword>
<dbReference type="PANTHER" id="PTHR45698">
    <property type="entry name" value="TRACE AMINE-ASSOCIATED RECEPTOR 19N-RELATED"/>
    <property type="match status" value="1"/>
</dbReference>
<keyword evidence="5 6" id="KW-0675">Receptor</keyword>
<keyword evidence="5" id="KW-0807">Transducer</keyword>
<accession>A0A7D9K918</accession>
<name>A0A7D9K918_PARCT</name>
<protein>
    <submittedName>
        <fullName evidence="6">Allatostatin-A receptor-like</fullName>
    </submittedName>
</protein>
<dbReference type="InterPro" id="IPR017452">
    <property type="entry name" value="GPCR_Rhodpsn_7TM"/>
</dbReference>
<dbReference type="Gene3D" id="1.20.1070.10">
    <property type="entry name" value="Rhodopsin 7-helix transmembrane proteins"/>
    <property type="match status" value="1"/>
</dbReference>
<keyword evidence="7" id="KW-1185">Reference proteome</keyword>
<evidence type="ECO:0000256" key="1">
    <source>
        <dbReference type="ARBA" id="ARBA00004370"/>
    </source>
</evidence>
<dbReference type="EMBL" id="CACRXK020029144">
    <property type="protein sequence ID" value="CAB4041912.1"/>
    <property type="molecule type" value="Genomic_DNA"/>
</dbReference>
<evidence type="ECO:0000256" key="3">
    <source>
        <dbReference type="ARBA" id="ARBA00022989"/>
    </source>
</evidence>
<evidence type="ECO:0000256" key="5">
    <source>
        <dbReference type="RuleBase" id="RU000688"/>
    </source>
</evidence>
<dbReference type="AlphaFoldDB" id="A0A7D9K918"/>
<dbReference type="PROSITE" id="PS50262">
    <property type="entry name" value="G_PROTEIN_RECEP_F1_2"/>
    <property type="match status" value="1"/>
</dbReference>
<evidence type="ECO:0000256" key="4">
    <source>
        <dbReference type="ARBA" id="ARBA00023136"/>
    </source>
</evidence>
<dbReference type="InterPro" id="IPR000276">
    <property type="entry name" value="GPCR_Rhodpsn"/>
</dbReference>
<comment type="caution">
    <text evidence="6">The sequence shown here is derived from an EMBL/GenBank/DDBJ whole genome shotgun (WGS) entry which is preliminary data.</text>
</comment>
<keyword evidence="5" id="KW-0297">G-protein coupled receptor</keyword>
<dbReference type="PRINTS" id="PR00237">
    <property type="entry name" value="GPCRRHODOPSN"/>
</dbReference>
<dbReference type="CDD" id="cd00637">
    <property type="entry name" value="7tm_classA_rhodopsin-like"/>
    <property type="match status" value="1"/>
</dbReference>
<evidence type="ECO:0000313" key="7">
    <source>
        <dbReference type="Proteomes" id="UP001152795"/>
    </source>
</evidence>
<reference evidence="6" key="1">
    <citation type="submission" date="2020-04" db="EMBL/GenBank/DDBJ databases">
        <authorList>
            <person name="Alioto T."/>
            <person name="Alioto T."/>
            <person name="Gomez Garrido J."/>
        </authorList>
    </citation>
    <scope>NUCLEOTIDE SEQUENCE</scope>
    <source>
        <strain evidence="6">A484AB</strain>
    </source>
</reference>
<dbReference type="Pfam" id="PF00001">
    <property type="entry name" value="7tm_1"/>
    <property type="match status" value="1"/>
</dbReference>
<evidence type="ECO:0000256" key="2">
    <source>
        <dbReference type="ARBA" id="ARBA00022692"/>
    </source>
</evidence>
<comment type="similarity">
    <text evidence="5">Belongs to the G-protein coupled receptor 1 family.</text>
</comment>
<evidence type="ECO:0000313" key="6">
    <source>
        <dbReference type="EMBL" id="CAB4041912.1"/>
    </source>
</evidence>
<dbReference type="OrthoDB" id="10042731at2759"/>
<sequence length="318" mass="36597">MLFLFGVVSVYTVTFLSTERWLAVQYPFKYRIAISSTKVKVCVLFIWVLSLLANAPNLTEMSPTNDFRTPCQWKYKNYQTREMVATLEILLKFILPSLILVLVLLSLYRKFYHQNLDSSIRPHREKQLLRMCAATSFVVLICWSPNQVYYLLHKLDVVKIGTNWHHMTVALALSTSAINPIIYYVTNSDSSLSPVSYLETEFPAFPTGPMMAEEAQALQPGLLDLLQEMTDRLQAHQNQIAGAPPRASGLQSPVFHGSPTEDYDEWLQKFQRYATFNGWTPDQQLNWFVMFLSGSALRVYQRQTDEIRADLDALYKTL</sequence>
<proteinExistence type="inferred from homology"/>
<comment type="subcellular location">
    <subcellularLocation>
        <location evidence="1">Membrane</location>
    </subcellularLocation>
</comment>
<keyword evidence="2 5" id="KW-0812">Transmembrane</keyword>
<dbReference type="GO" id="GO:0004930">
    <property type="term" value="F:G protein-coupled receptor activity"/>
    <property type="evidence" value="ECO:0007669"/>
    <property type="project" value="UniProtKB-KW"/>
</dbReference>
<gene>
    <name evidence="6" type="ORF">PACLA_8A060199</name>
</gene>
<dbReference type="PANTHER" id="PTHR45698:SF1">
    <property type="entry name" value="TRACE AMINE-ASSOCIATED RECEPTOR 13C-LIKE"/>
    <property type="match status" value="1"/>
</dbReference>
<dbReference type="GO" id="GO:0016020">
    <property type="term" value="C:membrane"/>
    <property type="evidence" value="ECO:0007669"/>
    <property type="project" value="UniProtKB-SubCell"/>
</dbReference>
<organism evidence="6 7">
    <name type="scientific">Paramuricea clavata</name>
    <name type="common">Red gorgonian</name>
    <name type="synonym">Violescent sea-whip</name>
    <dbReference type="NCBI Taxonomy" id="317549"/>
    <lineage>
        <taxon>Eukaryota</taxon>
        <taxon>Metazoa</taxon>
        <taxon>Cnidaria</taxon>
        <taxon>Anthozoa</taxon>
        <taxon>Octocorallia</taxon>
        <taxon>Malacalcyonacea</taxon>
        <taxon>Plexauridae</taxon>
        <taxon>Paramuricea</taxon>
    </lineage>
</organism>
<keyword evidence="3" id="KW-1133">Transmembrane helix</keyword>
<dbReference type="PROSITE" id="PS00237">
    <property type="entry name" value="G_PROTEIN_RECEP_F1_1"/>
    <property type="match status" value="1"/>
</dbReference>
<dbReference type="Proteomes" id="UP001152795">
    <property type="component" value="Unassembled WGS sequence"/>
</dbReference>
<dbReference type="SUPFAM" id="SSF81321">
    <property type="entry name" value="Family A G protein-coupled receptor-like"/>
    <property type="match status" value="1"/>
</dbReference>